<dbReference type="InterPro" id="IPR006140">
    <property type="entry name" value="D-isomer_DH_NAD-bd"/>
</dbReference>
<dbReference type="Gene3D" id="3.40.50.720">
    <property type="entry name" value="NAD(P)-binding Rossmann-like Domain"/>
    <property type="match status" value="2"/>
</dbReference>
<dbReference type="SUPFAM" id="SSF51735">
    <property type="entry name" value="NAD(P)-binding Rossmann-fold domains"/>
    <property type="match status" value="1"/>
</dbReference>
<keyword evidence="8" id="KW-1185">Reference proteome</keyword>
<evidence type="ECO:0000313" key="7">
    <source>
        <dbReference type="EMBL" id="SES77309.1"/>
    </source>
</evidence>
<keyword evidence="3" id="KW-0520">NAD</keyword>
<evidence type="ECO:0000256" key="1">
    <source>
        <dbReference type="ARBA" id="ARBA00005854"/>
    </source>
</evidence>
<dbReference type="InterPro" id="IPR006139">
    <property type="entry name" value="D-isomer_2_OHA_DH_cat_dom"/>
</dbReference>
<comment type="similarity">
    <text evidence="1 4">Belongs to the D-isomer specific 2-hydroxyacid dehydrogenase family.</text>
</comment>
<dbReference type="SUPFAM" id="SSF52283">
    <property type="entry name" value="Formate/glycerate dehydrogenase catalytic domain-like"/>
    <property type="match status" value="1"/>
</dbReference>
<evidence type="ECO:0000259" key="6">
    <source>
        <dbReference type="Pfam" id="PF02826"/>
    </source>
</evidence>
<organism evidence="7 8">
    <name type="scientific">Geodermatophilus poikilotrophus</name>
    <dbReference type="NCBI Taxonomy" id="1333667"/>
    <lineage>
        <taxon>Bacteria</taxon>
        <taxon>Bacillati</taxon>
        <taxon>Actinomycetota</taxon>
        <taxon>Actinomycetes</taxon>
        <taxon>Geodermatophilales</taxon>
        <taxon>Geodermatophilaceae</taxon>
        <taxon>Geodermatophilus</taxon>
    </lineage>
</organism>
<dbReference type="GO" id="GO:0003714">
    <property type="term" value="F:transcription corepressor activity"/>
    <property type="evidence" value="ECO:0007669"/>
    <property type="project" value="InterPro"/>
</dbReference>
<dbReference type="PANTHER" id="PTHR43761:SF1">
    <property type="entry name" value="D-ISOMER SPECIFIC 2-HYDROXYACID DEHYDROGENASE CATALYTIC DOMAIN-CONTAINING PROTEIN-RELATED"/>
    <property type="match status" value="1"/>
</dbReference>
<proteinExistence type="inferred from homology"/>
<protein>
    <submittedName>
        <fullName evidence="7">D-3-phosphoglycerate dehydrogenase</fullName>
    </submittedName>
</protein>
<gene>
    <name evidence="7" type="ORF">SAMN04488546_0446</name>
</gene>
<dbReference type="CDD" id="cd05299">
    <property type="entry name" value="CtBP_dh"/>
    <property type="match status" value="1"/>
</dbReference>
<dbReference type="OrthoDB" id="117809at2"/>
<dbReference type="PROSITE" id="PS00670">
    <property type="entry name" value="D_2_HYDROXYACID_DH_2"/>
    <property type="match status" value="1"/>
</dbReference>
<dbReference type="AlphaFoldDB" id="A0A1H9Z726"/>
<dbReference type="EMBL" id="FOIE01000001">
    <property type="protein sequence ID" value="SES77309.1"/>
    <property type="molecule type" value="Genomic_DNA"/>
</dbReference>
<feature type="domain" description="D-isomer specific 2-hydroxyacid dehydrogenase catalytic" evidence="5">
    <location>
        <begin position="20"/>
        <end position="318"/>
    </location>
</feature>
<dbReference type="PROSITE" id="PS00065">
    <property type="entry name" value="D_2_HYDROXYACID_DH_1"/>
    <property type="match status" value="1"/>
</dbReference>
<dbReference type="Proteomes" id="UP000198507">
    <property type="component" value="Unassembled WGS sequence"/>
</dbReference>
<evidence type="ECO:0000256" key="4">
    <source>
        <dbReference type="RuleBase" id="RU003719"/>
    </source>
</evidence>
<reference evidence="8" key="1">
    <citation type="submission" date="2016-10" db="EMBL/GenBank/DDBJ databases">
        <authorList>
            <person name="Varghese N."/>
            <person name="Submissions S."/>
        </authorList>
    </citation>
    <scope>NUCLEOTIDE SEQUENCE [LARGE SCALE GENOMIC DNA]</scope>
    <source>
        <strain evidence="8">DSM 44209</strain>
    </source>
</reference>
<dbReference type="InterPro" id="IPR029752">
    <property type="entry name" value="D-isomer_DH_CS1"/>
</dbReference>
<feature type="domain" description="D-isomer specific 2-hydroxyacid dehydrogenase NAD-binding" evidence="6">
    <location>
        <begin position="112"/>
        <end position="287"/>
    </location>
</feature>
<dbReference type="GO" id="GO:0016616">
    <property type="term" value="F:oxidoreductase activity, acting on the CH-OH group of donors, NAD or NADP as acceptor"/>
    <property type="evidence" value="ECO:0007669"/>
    <property type="project" value="InterPro"/>
</dbReference>
<evidence type="ECO:0000313" key="8">
    <source>
        <dbReference type="Proteomes" id="UP000198507"/>
    </source>
</evidence>
<evidence type="ECO:0000256" key="2">
    <source>
        <dbReference type="ARBA" id="ARBA00023002"/>
    </source>
</evidence>
<dbReference type="GO" id="GO:0051287">
    <property type="term" value="F:NAD binding"/>
    <property type="evidence" value="ECO:0007669"/>
    <property type="project" value="InterPro"/>
</dbReference>
<evidence type="ECO:0000256" key="3">
    <source>
        <dbReference type="ARBA" id="ARBA00023027"/>
    </source>
</evidence>
<dbReference type="InterPro" id="IPR050418">
    <property type="entry name" value="D-iso_2-hydroxyacid_DH_PdxB"/>
</dbReference>
<evidence type="ECO:0000259" key="5">
    <source>
        <dbReference type="Pfam" id="PF00389"/>
    </source>
</evidence>
<dbReference type="RefSeq" id="WP_091438391.1">
    <property type="nucleotide sequence ID" value="NZ_FOIE01000001.1"/>
</dbReference>
<dbReference type="InterPro" id="IPR036291">
    <property type="entry name" value="NAD(P)-bd_dom_sf"/>
</dbReference>
<dbReference type="InterPro" id="IPR029753">
    <property type="entry name" value="D-isomer_DH_CS"/>
</dbReference>
<name>A0A1H9Z726_9ACTN</name>
<dbReference type="Pfam" id="PF02826">
    <property type="entry name" value="2-Hacid_dh_C"/>
    <property type="match status" value="1"/>
</dbReference>
<dbReference type="InterPro" id="IPR043322">
    <property type="entry name" value="CtBP"/>
</dbReference>
<sequence length="322" mass="34105">MSGPGLRVLVTDADYGVLDIEEQVLAAAGHELHTARCRTAAEVVDAARDADAVLVQYAPITAEVLDALPRLRLVSRYGVGVDVVDTDAARARGVWVCNVPDYGTTEVALHAVAVLLALLRNLPEHDRQVHSGRWDHRLGGRLRRPAGLTLGVVGLGRIGRATMAGAAPWFGAVVGHDPHLPDEAWPAGVERLGLAELFARSDAVTLHLPLTADTQGLVGADLLGRMPAGSYLVNTARGGLVQLDAVLQALEDGRLAGVGLDVFPTEPPPAGSPLLAHPRALLTPHVAWYSDEAEVELRRKAAGNVVSWARTGRPDHVVVEGR</sequence>
<dbReference type="PANTHER" id="PTHR43761">
    <property type="entry name" value="D-ISOMER SPECIFIC 2-HYDROXYACID DEHYDROGENASE FAMILY PROTEIN (AFU_ORTHOLOGUE AFUA_1G13630)"/>
    <property type="match status" value="1"/>
</dbReference>
<keyword evidence="2 4" id="KW-0560">Oxidoreductase</keyword>
<dbReference type="Pfam" id="PF00389">
    <property type="entry name" value="2-Hacid_dh"/>
    <property type="match status" value="1"/>
</dbReference>
<accession>A0A1H9Z726</accession>